<sequence>RGYSVALILRGRETEAPRLVPQLLQVLFEEALLLHHPDCMLSTLSLVQISPNGKTQDLLSPGLEDLSVLEVAPLGLVVEGASEVEVSDSRAASELYLQATGREGRDCPLLRVLAGEVVGAEMEGSLPWIISRLLEGNNYAGLLLRLYPQGSSLSLLQGALLGASRRRMQVKQVRPILWDAVEEAQARRAGLKTLRSGLLGKTLTDERLSQLGRALRELQVVKAWSQYPRSPVPKGARAEVEKLPEPQVCLLIQPLRSSIYVMAGRRTSLGPALHQKHSLRNSEEQACGAPDVALQFLLAQAQRQRLQEQHQIWIQEEWKRLGQEVAGKPDTVQVAEKQKRLWEQTVLRLQVEALRAERDTAEQDLAALYDLHVQATRAQTCHMLQVFRAWQGLWEKKATTTEHHLRSLLADVLQDTIHLASQTQELQAQNQQLQLQQCASKLGTVTLDPCPGEKPGDQ</sequence>
<keyword evidence="3" id="KW-1185">Reference proteome</keyword>
<dbReference type="InterPro" id="IPR027417">
    <property type="entry name" value="P-loop_NTPase"/>
</dbReference>
<dbReference type="PANTHER" id="PTHR40710:SF1">
    <property type="entry name" value="RIKEN CDNA E230025N22 GENE"/>
    <property type="match status" value="1"/>
</dbReference>
<reference evidence="2" key="1">
    <citation type="submission" date="2025-08" db="UniProtKB">
        <authorList>
            <consortium name="Ensembl"/>
        </authorList>
    </citation>
    <scope>IDENTIFICATION</scope>
</reference>
<organism evidence="2 3">
    <name type="scientific">Chinchilla lanigera</name>
    <name type="common">Long-tailed chinchilla</name>
    <name type="synonym">Chinchilla villidera</name>
    <dbReference type="NCBI Taxonomy" id="34839"/>
    <lineage>
        <taxon>Eukaryota</taxon>
        <taxon>Metazoa</taxon>
        <taxon>Chordata</taxon>
        <taxon>Craniata</taxon>
        <taxon>Vertebrata</taxon>
        <taxon>Euteleostomi</taxon>
        <taxon>Mammalia</taxon>
        <taxon>Eutheria</taxon>
        <taxon>Euarchontoglires</taxon>
        <taxon>Glires</taxon>
        <taxon>Rodentia</taxon>
        <taxon>Hystricomorpha</taxon>
        <taxon>Chinchillidae</taxon>
        <taxon>Chinchilla</taxon>
    </lineage>
</organism>
<name>A0A8C2V5M3_CHILA</name>
<dbReference type="PANTHER" id="PTHR40710">
    <property type="entry name" value="RIKEN CDNA E230025N22 GENE"/>
    <property type="match status" value="1"/>
</dbReference>
<keyword evidence="1" id="KW-0175">Coiled coil</keyword>
<dbReference type="Ensembl" id="ENSCLAT00000009290.1">
    <property type="protein sequence ID" value="ENSCLAP00000009161.1"/>
    <property type="gene ID" value="ENSCLAG00000006382.1"/>
</dbReference>
<reference evidence="2" key="2">
    <citation type="submission" date="2025-09" db="UniProtKB">
        <authorList>
            <consortium name="Ensembl"/>
        </authorList>
    </citation>
    <scope>IDENTIFICATION</scope>
</reference>
<accession>A0A8C2V5M3</accession>
<evidence type="ECO:0000313" key="3">
    <source>
        <dbReference type="Proteomes" id="UP000694398"/>
    </source>
</evidence>
<dbReference type="Proteomes" id="UP000694398">
    <property type="component" value="Unassembled WGS sequence"/>
</dbReference>
<evidence type="ECO:0000313" key="2">
    <source>
        <dbReference type="Ensembl" id="ENSCLAP00000009161.1"/>
    </source>
</evidence>
<feature type="coiled-coil region" evidence="1">
    <location>
        <begin position="344"/>
        <end position="371"/>
    </location>
</feature>
<proteinExistence type="predicted"/>
<dbReference type="OMA" id="LQVFQAW"/>
<gene>
    <name evidence="2" type="primary">LOC102029966</name>
</gene>
<dbReference type="AlphaFoldDB" id="A0A8C2V5M3"/>
<dbReference type="GeneTree" id="ENSGT00390000009262"/>
<evidence type="ECO:0000256" key="1">
    <source>
        <dbReference type="SAM" id="Coils"/>
    </source>
</evidence>
<dbReference type="SUPFAM" id="SSF52540">
    <property type="entry name" value="P-loop containing nucleoside triphosphate hydrolases"/>
    <property type="match status" value="1"/>
</dbReference>
<protein>
    <submittedName>
        <fullName evidence="2">Uncharacterized LOC102029966</fullName>
    </submittedName>
</protein>